<dbReference type="RefSeq" id="WP_236657737.1">
    <property type="nucleotide sequence ID" value="NZ_JBCIVJ010000005.1"/>
</dbReference>
<protein>
    <submittedName>
        <fullName evidence="2">Uncharacterized protein</fullName>
    </submittedName>
</protein>
<evidence type="ECO:0000313" key="2">
    <source>
        <dbReference type="EMBL" id="MEN0579031.1"/>
    </source>
</evidence>
<keyword evidence="3" id="KW-1185">Reference proteome</keyword>
<gene>
    <name evidence="2" type="ORF">AAIG39_08420</name>
</gene>
<comment type="caution">
    <text evidence="2">The sequence shown here is derived from an EMBL/GenBank/DDBJ whole genome shotgun (WGS) entry which is preliminary data.</text>
</comment>
<evidence type="ECO:0000313" key="3">
    <source>
        <dbReference type="Proteomes" id="UP001411173"/>
    </source>
</evidence>
<dbReference type="EMBL" id="JBCIVJ010000005">
    <property type="protein sequence ID" value="MEN0579031.1"/>
    <property type="molecule type" value="Genomic_DNA"/>
</dbReference>
<evidence type="ECO:0000256" key="1">
    <source>
        <dbReference type="SAM" id="MobiDB-lite"/>
    </source>
</evidence>
<feature type="region of interest" description="Disordered" evidence="1">
    <location>
        <begin position="43"/>
        <end position="80"/>
    </location>
</feature>
<sequence>MMDENDTHEIINPAFDPARYANLDEQREGYAPMQSRDWGILTQNLTGEPAPEQPAATRGRRQRPRGSVGERRWLRSRGLL</sequence>
<organism evidence="2 3">
    <name type="scientific">Phytobacter palmae</name>
    <dbReference type="NCBI Taxonomy" id="1855371"/>
    <lineage>
        <taxon>Bacteria</taxon>
        <taxon>Pseudomonadati</taxon>
        <taxon>Pseudomonadota</taxon>
        <taxon>Gammaproteobacteria</taxon>
        <taxon>Enterobacterales</taxon>
        <taxon>Enterobacteriaceae</taxon>
        <taxon>Phytobacter</taxon>
    </lineage>
</organism>
<reference evidence="2 3" key="1">
    <citation type="submission" date="2024-02" db="EMBL/GenBank/DDBJ databases">
        <title>Whole genome of MDR Enterobacteriaceae from southern Thailand.</title>
        <authorList>
            <person name="Surachat K."/>
        </authorList>
    </citation>
    <scope>NUCLEOTIDE SEQUENCE [LARGE SCALE GENOMIC DNA]</scope>
    <source>
        <strain evidence="2 3">PSU_29</strain>
    </source>
</reference>
<name>A0ABU9V306_9ENTR</name>
<dbReference type="Proteomes" id="UP001411173">
    <property type="component" value="Unassembled WGS sequence"/>
</dbReference>
<proteinExistence type="predicted"/>
<accession>A0ABU9V306</accession>